<protein>
    <recommendedName>
        <fullName evidence="2">Letm1 RBD domain-containing protein</fullName>
    </recommendedName>
</protein>
<evidence type="ECO:0000259" key="2">
    <source>
        <dbReference type="PROSITE" id="PS51758"/>
    </source>
</evidence>
<sequence>MLYWSRSGSTKPLLGAAKVILGQRSQTVSQSAALYTGKLYSQSLPMATRTTRLHFPNMHIHSSAFAQASSRTGHKRLETSDHVARAISKATKTPSGSPLPRSYRSFFESKLVAPALSYITALAQLYSNSAYSMSLIVNAKEKGRATKRVDIRHIIRNKKDLLCILPGAAYMCLPFQKYTLPLVFSYVPWIIPSVLRTSELLELQMAHARKTHEARSRRVLKHVITSLKAIPATDLKKSRIIGAERRRLALVEKFENPDSIKEADLLEMYTFCQLHFNLLTTSSLLSASFGSLFHFTAPALFPKTRMLQWGDWIAKDDLLIRKDGVNSLSLPEMVEALLERGFTPDPRSSREQLSKLLLQSNGFSSRLLDIAHLQTRYTAAPAPGDVAAGRVGKPPMTFSVSDRMTFNIRDMAAVTMVLALSRATQ</sequence>
<accession>A0ABQ8FI65</accession>
<keyword evidence="1" id="KW-0496">Mitochondrion</keyword>
<dbReference type="Proteomes" id="UP001648503">
    <property type="component" value="Unassembled WGS sequence"/>
</dbReference>
<feature type="domain" description="Letm1 RBD" evidence="2">
    <location>
        <begin position="210"/>
        <end position="402"/>
    </location>
</feature>
<reference evidence="3 4" key="1">
    <citation type="submission" date="2021-02" db="EMBL/GenBank/DDBJ databases">
        <title>Variation within the Batrachochytrium salamandrivorans European outbreak.</title>
        <authorList>
            <person name="Kelly M."/>
            <person name="Pasmans F."/>
            <person name="Shea T.P."/>
            <person name="Munoz J.F."/>
            <person name="Carranza S."/>
            <person name="Cuomo C.A."/>
            <person name="Martel A."/>
        </authorList>
    </citation>
    <scope>NUCLEOTIDE SEQUENCE [LARGE SCALE GENOMIC DNA]</scope>
    <source>
        <strain evidence="3 4">AMFP18/2</strain>
    </source>
</reference>
<name>A0ABQ8FI65_9FUNG</name>
<evidence type="ECO:0000313" key="3">
    <source>
        <dbReference type="EMBL" id="KAH6597269.1"/>
    </source>
</evidence>
<dbReference type="EMBL" id="JAFCIX010000152">
    <property type="protein sequence ID" value="KAH6597269.1"/>
    <property type="molecule type" value="Genomic_DNA"/>
</dbReference>
<dbReference type="Pfam" id="PF07766">
    <property type="entry name" value="LETM1_RBD"/>
    <property type="match status" value="1"/>
</dbReference>
<organism evidence="3 4">
    <name type="scientific">Batrachochytrium salamandrivorans</name>
    <dbReference type="NCBI Taxonomy" id="1357716"/>
    <lineage>
        <taxon>Eukaryota</taxon>
        <taxon>Fungi</taxon>
        <taxon>Fungi incertae sedis</taxon>
        <taxon>Chytridiomycota</taxon>
        <taxon>Chytridiomycota incertae sedis</taxon>
        <taxon>Chytridiomycetes</taxon>
        <taxon>Rhizophydiales</taxon>
        <taxon>Rhizophydiales incertae sedis</taxon>
        <taxon>Batrachochytrium</taxon>
    </lineage>
</organism>
<dbReference type="PROSITE" id="PS51758">
    <property type="entry name" value="LETM1_RBD"/>
    <property type="match status" value="1"/>
</dbReference>
<gene>
    <name evidence="3" type="ORF">BASA50_004620</name>
</gene>
<dbReference type="InterPro" id="IPR033122">
    <property type="entry name" value="LETM1-like_RBD"/>
</dbReference>
<evidence type="ECO:0000256" key="1">
    <source>
        <dbReference type="PROSITE-ProRule" id="PRU01094"/>
    </source>
</evidence>
<evidence type="ECO:0000313" key="4">
    <source>
        <dbReference type="Proteomes" id="UP001648503"/>
    </source>
</evidence>
<keyword evidence="4" id="KW-1185">Reference proteome</keyword>
<comment type="caution">
    <text evidence="3">The sequence shown here is derived from an EMBL/GenBank/DDBJ whole genome shotgun (WGS) entry which is preliminary data.</text>
</comment>
<proteinExistence type="predicted"/>